<sequence>MNIIYFLNILYISMPSKITPLLLTWEEYNKKEILFPYIFQIKNKKQLLLYFGASHTHNSQDDQFDNIKKYWQDFLKNTKNKQCLVLIEGGQRKIYKNSNKAILNDGEAGYITYLSAQSNIEINSPEPPDNFVINKLLKKFSKNKIYYNYFANLILQWHRLDPVPNLEKYLGNYFYQDKHEFNWKDFEFSLDHMKKIHQDLFNKKFNPLDEDFFYNITTPTENTCTINKVSQERGLIRDVYIVEQIIKYWKEGKNLFIVFGFSHAIVQEPALIKLLK</sequence>
<evidence type="ECO:0000313" key="1">
    <source>
        <dbReference type="EMBL" id="PIR04943.1"/>
    </source>
</evidence>
<dbReference type="Proteomes" id="UP000229893">
    <property type="component" value="Unassembled WGS sequence"/>
</dbReference>
<protein>
    <submittedName>
        <fullName evidence="1">Uncharacterized protein</fullName>
    </submittedName>
</protein>
<accession>A0A2H0N7S2</accession>
<organism evidence="1 2">
    <name type="scientific">Candidatus Liptonbacteria bacterium CG11_big_fil_rev_8_21_14_0_20_35_14</name>
    <dbReference type="NCBI Taxonomy" id="1974634"/>
    <lineage>
        <taxon>Bacteria</taxon>
        <taxon>Candidatus Liptoniibacteriota</taxon>
    </lineage>
</organism>
<comment type="caution">
    <text evidence="1">The sequence shown here is derived from an EMBL/GenBank/DDBJ whole genome shotgun (WGS) entry which is preliminary data.</text>
</comment>
<reference evidence="1 2" key="1">
    <citation type="submission" date="2017-09" db="EMBL/GenBank/DDBJ databases">
        <title>Depth-based differentiation of microbial function through sediment-hosted aquifers and enrichment of novel symbionts in the deep terrestrial subsurface.</title>
        <authorList>
            <person name="Probst A.J."/>
            <person name="Ladd B."/>
            <person name="Jarett J.K."/>
            <person name="Geller-Mcgrath D.E."/>
            <person name="Sieber C.M."/>
            <person name="Emerson J.B."/>
            <person name="Anantharaman K."/>
            <person name="Thomas B.C."/>
            <person name="Malmstrom R."/>
            <person name="Stieglmeier M."/>
            <person name="Klingl A."/>
            <person name="Woyke T."/>
            <person name="Ryan C.M."/>
            <person name="Banfield J.F."/>
        </authorList>
    </citation>
    <scope>NUCLEOTIDE SEQUENCE [LARGE SCALE GENOMIC DNA]</scope>
    <source>
        <strain evidence="1">CG11_big_fil_rev_8_21_14_0_20_35_14</strain>
    </source>
</reference>
<evidence type="ECO:0000313" key="2">
    <source>
        <dbReference type="Proteomes" id="UP000229893"/>
    </source>
</evidence>
<dbReference type="EMBL" id="PCWO01000027">
    <property type="protein sequence ID" value="PIR04943.1"/>
    <property type="molecule type" value="Genomic_DNA"/>
</dbReference>
<name>A0A2H0N7S2_9BACT</name>
<gene>
    <name evidence="1" type="ORF">COV57_01755</name>
</gene>
<dbReference type="AlphaFoldDB" id="A0A2H0N7S2"/>
<proteinExistence type="predicted"/>